<dbReference type="OrthoDB" id="9799747at2"/>
<keyword evidence="3" id="KW-0804">Transcription</keyword>
<dbReference type="RefSeq" id="WP_049667826.1">
    <property type="nucleotide sequence ID" value="NZ_LFXJ01000009.1"/>
</dbReference>
<comment type="caution">
    <text evidence="5">The sequence shown here is derived from an EMBL/GenBank/DDBJ whole genome shotgun (WGS) entry which is preliminary data.</text>
</comment>
<dbReference type="PANTHER" id="PTHR42756:SF1">
    <property type="entry name" value="TRANSCRIPTIONAL REPRESSOR OF EMRAB OPERON"/>
    <property type="match status" value="1"/>
</dbReference>
<feature type="domain" description="HTH marR-type" evidence="4">
    <location>
        <begin position="7"/>
        <end position="139"/>
    </location>
</feature>
<gene>
    <name evidence="5" type="ORF">ACZ11_17505</name>
</gene>
<dbReference type="GO" id="GO:0003700">
    <property type="term" value="F:DNA-binding transcription factor activity"/>
    <property type="evidence" value="ECO:0007669"/>
    <property type="project" value="InterPro"/>
</dbReference>
<dbReference type="Pfam" id="PF01047">
    <property type="entry name" value="MarR"/>
    <property type="match status" value="1"/>
</dbReference>
<protein>
    <submittedName>
        <fullName evidence="5">MarR family transcriptional regulator</fullName>
    </submittedName>
</protein>
<evidence type="ECO:0000256" key="1">
    <source>
        <dbReference type="ARBA" id="ARBA00023015"/>
    </source>
</evidence>
<organism evidence="5 6">
    <name type="scientific">Lysinibacillus xylanilyticus</name>
    <dbReference type="NCBI Taxonomy" id="582475"/>
    <lineage>
        <taxon>Bacteria</taxon>
        <taxon>Bacillati</taxon>
        <taxon>Bacillota</taxon>
        <taxon>Bacilli</taxon>
        <taxon>Bacillales</taxon>
        <taxon>Bacillaceae</taxon>
        <taxon>Lysinibacillus</taxon>
    </lineage>
</organism>
<accession>A0A0K9F741</accession>
<name>A0A0K9F741_9BACI</name>
<keyword evidence="2" id="KW-0238">DNA-binding</keyword>
<dbReference type="PANTHER" id="PTHR42756">
    <property type="entry name" value="TRANSCRIPTIONAL REGULATOR, MARR"/>
    <property type="match status" value="1"/>
</dbReference>
<dbReference type="GeneID" id="96600021"/>
<dbReference type="AlphaFoldDB" id="A0A0K9F741"/>
<evidence type="ECO:0000256" key="3">
    <source>
        <dbReference type="ARBA" id="ARBA00023163"/>
    </source>
</evidence>
<dbReference type="InterPro" id="IPR000835">
    <property type="entry name" value="HTH_MarR-typ"/>
</dbReference>
<dbReference type="InterPro" id="IPR023187">
    <property type="entry name" value="Tscrpt_reg_MarR-type_CS"/>
</dbReference>
<dbReference type="PROSITE" id="PS50995">
    <property type="entry name" value="HTH_MARR_2"/>
    <property type="match status" value="1"/>
</dbReference>
<keyword evidence="1" id="KW-0805">Transcription regulation</keyword>
<dbReference type="InterPro" id="IPR036388">
    <property type="entry name" value="WH-like_DNA-bd_sf"/>
</dbReference>
<dbReference type="GO" id="GO:0003677">
    <property type="term" value="F:DNA binding"/>
    <property type="evidence" value="ECO:0007669"/>
    <property type="project" value="UniProtKB-KW"/>
</dbReference>
<dbReference type="Gene3D" id="1.10.10.10">
    <property type="entry name" value="Winged helix-like DNA-binding domain superfamily/Winged helix DNA-binding domain"/>
    <property type="match status" value="1"/>
</dbReference>
<dbReference type="EMBL" id="LFXJ01000009">
    <property type="protein sequence ID" value="KMY29931.1"/>
    <property type="molecule type" value="Genomic_DNA"/>
</dbReference>
<dbReference type="SMART" id="SM00347">
    <property type="entry name" value="HTH_MARR"/>
    <property type="match status" value="1"/>
</dbReference>
<dbReference type="SUPFAM" id="SSF46785">
    <property type="entry name" value="Winged helix' DNA-binding domain"/>
    <property type="match status" value="1"/>
</dbReference>
<dbReference type="Proteomes" id="UP000037326">
    <property type="component" value="Unassembled WGS sequence"/>
</dbReference>
<dbReference type="PRINTS" id="PR00598">
    <property type="entry name" value="HTHMARR"/>
</dbReference>
<reference evidence="6" key="1">
    <citation type="submission" date="2015-07" db="EMBL/GenBank/DDBJ databases">
        <authorList>
            <consortium name="Consortium for Microbial Forensics and Genomics (microFORGE)"/>
            <person name="Knight B.M."/>
            <person name="Roberts D.P."/>
            <person name="Lin D."/>
            <person name="Hari K."/>
            <person name="Fletcher J."/>
            <person name="Melcher U."/>
            <person name="Blagden T."/>
            <person name="Winegar R.A."/>
        </authorList>
    </citation>
    <scope>NUCLEOTIDE SEQUENCE [LARGE SCALE GENOMIC DNA]</scope>
    <source>
        <strain evidence="6">DSM 23493</strain>
    </source>
</reference>
<dbReference type="PROSITE" id="PS01117">
    <property type="entry name" value="HTH_MARR_1"/>
    <property type="match status" value="1"/>
</dbReference>
<evidence type="ECO:0000256" key="2">
    <source>
        <dbReference type="ARBA" id="ARBA00023125"/>
    </source>
</evidence>
<sequence length="144" mass="16918">MKEDNRNLKAFTVLFRAYQTIQDATKRDLLQYDLNQTEFSVLEFLYHHGEQPIQVIGKKILIASSSITYVIDKLEQKGFVYRRACPKDRRVTYVLLTYGGQTLMEEIFPKHERKINEIFEVLDQQEMNTMILSLKKVGLNAVKK</sequence>
<dbReference type="PATRIC" id="fig|582475.4.peg.5332"/>
<evidence type="ECO:0000259" key="4">
    <source>
        <dbReference type="PROSITE" id="PS50995"/>
    </source>
</evidence>
<evidence type="ECO:0000313" key="5">
    <source>
        <dbReference type="EMBL" id="KMY29931.1"/>
    </source>
</evidence>
<evidence type="ECO:0000313" key="6">
    <source>
        <dbReference type="Proteomes" id="UP000037326"/>
    </source>
</evidence>
<proteinExistence type="predicted"/>
<dbReference type="InterPro" id="IPR036390">
    <property type="entry name" value="WH_DNA-bd_sf"/>
</dbReference>